<dbReference type="GO" id="GO:0071281">
    <property type="term" value="P:cellular response to iron ion"/>
    <property type="evidence" value="ECO:0007669"/>
    <property type="project" value="TreeGrafter"/>
</dbReference>
<dbReference type="Pfam" id="PF01497">
    <property type="entry name" value="Peripla_BP_2"/>
    <property type="match status" value="1"/>
</dbReference>
<dbReference type="Pfam" id="PF18204">
    <property type="entry name" value="PGF-CTERM"/>
    <property type="match status" value="1"/>
</dbReference>
<evidence type="ECO:0000256" key="1">
    <source>
        <dbReference type="ARBA" id="ARBA00022729"/>
    </source>
</evidence>
<evidence type="ECO:0000313" key="5">
    <source>
        <dbReference type="EMBL" id="SNR28007.1"/>
    </source>
</evidence>
<dbReference type="EMBL" id="FZNK01000001">
    <property type="protein sequence ID" value="SNR28007.1"/>
    <property type="molecule type" value="Genomic_DNA"/>
</dbReference>
<accession>A0A256J9D9</accession>
<dbReference type="RefSeq" id="WP_086216233.1">
    <property type="nucleotide sequence ID" value="NZ_FZNK01000001.1"/>
</dbReference>
<dbReference type="GO" id="GO:0030115">
    <property type="term" value="C:S-layer"/>
    <property type="evidence" value="ECO:0007669"/>
    <property type="project" value="UniProtKB-SubCell"/>
</dbReference>
<dbReference type="InterPro" id="IPR054828">
    <property type="entry name" value="Vit_B12_bind_prot"/>
</dbReference>
<evidence type="ECO:0000313" key="6">
    <source>
        <dbReference type="Proteomes" id="UP000198297"/>
    </source>
</evidence>
<feature type="compositionally biased region" description="Low complexity" evidence="2">
    <location>
        <begin position="41"/>
        <end position="70"/>
    </location>
</feature>
<reference evidence="5 6" key="3">
    <citation type="submission" date="2017-06" db="EMBL/GenBank/DDBJ databases">
        <authorList>
            <person name="Kim H.J."/>
            <person name="Triplett B.A."/>
        </authorList>
    </citation>
    <scope>NUCLEOTIDE SEQUENCE [LARGE SCALE GENOMIC DNA]</scope>
    <source>
        <strain evidence="5 6">DSM 19316</strain>
    </source>
</reference>
<dbReference type="InterPro" id="IPR050902">
    <property type="entry name" value="ABC_Transporter_SBP"/>
</dbReference>
<dbReference type="PANTHER" id="PTHR30535">
    <property type="entry name" value="VITAMIN B12-BINDING PROTEIN"/>
    <property type="match status" value="1"/>
</dbReference>
<proteinExistence type="predicted"/>
<feature type="compositionally biased region" description="Low complexity" evidence="2">
    <location>
        <begin position="366"/>
        <end position="402"/>
    </location>
</feature>
<accession>A0A238V1W8</accession>
<feature type="region of interest" description="Disordered" evidence="2">
    <location>
        <begin position="36"/>
        <end position="70"/>
    </location>
</feature>
<dbReference type="InterPro" id="IPR026469">
    <property type="entry name" value="Peripla_PGF_1"/>
</dbReference>
<dbReference type="PROSITE" id="PS50983">
    <property type="entry name" value="FE_B12_PBP"/>
    <property type="match status" value="1"/>
</dbReference>
<evidence type="ECO:0000313" key="4">
    <source>
        <dbReference type="EMBL" id="OYR65381.1"/>
    </source>
</evidence>
<dbReference type="EMBL" id="NHPA01000079">
    <property type="protein sequence ID" value="OYR65381.1"/>
    <property type="molecule type" value="Genomic_DNA"/>
</dbReference>
<dbReference type="AlphaFoldDB" id="A0A238V1W8"/>
<dbReference type="NCBIfam" id="NF038402">
    <property type="entry name" value="TroA_like"/>
    <property type="match status" value="1"/>
</dbReference>
<sequence>MRNSFAIAMAALVATALIGGVAGTAAGAQPTIATDRPSASAQLTGGAQPAAGAQSAAGTQPAVGSAAGAGAAPAQTDGACGFPLNATDATGTTITLEERPERITTLNPSAAQTLWELGEQDRVVGVSRFALYLDGAEERANVSAEFGASVERVVDTEPDLVLAPNSSAADVGPLREQGLKVYHFPAATSIDDIAEKTETIGRLVGACDAASETNEEMYDAVDAAENRTAGVDRPAALYPLGGGYVAANNTFIDAIMNVGGADNVAAEYEAYPQLSDEVILQTDPELILVTDPEAAILAEEPYASTTAGVEENYVVMNVDYLNQPAPRSVIRSTTTLSNAVVELQEEGSESTDGTESGESSDDGSSDGDSSGSDDTSDGGDSSTDGMDGNETDAGGSDGDTGAEVPGFGVVAAAIALLATGLLARRD</sequence>
<dbReference type="SUPFAM" id="SSF53807">
    <property type="entry name" value="Helical backbone' metal receptor"/>
    <property type="match status" value="1"/>
</dbReference>
<dbReference type="InterPro" id="IPR026371">
    <property type="entry name" value="PGF_CTERM"/>
</dbReference>
<feature type="region of interest" description="Disordered" evidence="2">
    <location>
        <begin position="343"/>
        <end position="404"/>
    </location>
</feature>
<reference evidence="4" key="2">
    <citation type="submission" date="2017-05" db="EMBL/GenBank/DDBJ databases">
        <authorList>
            <person name="Song R."/>
            <person name="Chenine A.L."/>
            <person name="Ruprecht R.M."/>
        </authorList>
    </citation>
    <scope>NUCLEOTIDE SEQUENCE</scope>
    <source>
        <strain evidence="4">Ga2p</strain>
    </source>
</reference>
<evidence type="ECO:0000256" key="2">
    <source>
        <dbReference type="SAM" id="MobiDB-lite"/>
    </source>
</evidence>
<dbReference type="GO" id="GO:0005886">
    <property type="term" value="C:plasma membrane"/>
    <property type="evidence" value="ECO:0007669"/>
    <property type="project" value="UniProtKB-SubCell"/>
</dbReference>
<organism evidence="5 6">
    <name type="scientific">Halorubrum ezzemoulense</name>
    <name type="common">Halorubrum chaoviator</name>
    <dbReference type="NCBI Taxonomy" id="337243"/>
    <lineage>
        <taxon>Archaea</taxon>
        <taxon>Methanobacteriati</taxon>
        <taxon>Methanobacteriota</taxon>
        <taxon>Stenosarchaea group</taxon>
        <taxon>Halobacteria</taxon>
        <taxon>Halobacteriales</taxon>
        <taxon>Haloferacaceae</taxon>
        <taxon>Halorubrum</taxon>
    </lineage>
</organism>
<dbReference type="Gene3D" id="3.40.50.1980">
    <property type="entry name" value="Nitrogenase molybdenum iron protein domain"/>
    <property type="match status" value="2"/>
</dbReference>
<gene>
    <name evidence="4" type="ORF">DJ79_15690</name>
    <name evidence="5" type="ORF">SAMN06266787_101743</name>
</gene>
<dbReference type="PANTHER" id="PTHR30535:SF34">
    <property type="entry name" value="MOLYBDATE-BINDING PROTEIN MOLA"/>
    <property type="match status" value="1"/>
</dbReference>
<name>A0A238V1W8_HALEZ</name>
<reference evidence="4 7" key="1">
    <citation type="journal article" date="2014" name="Front. Microbiol.">
        <title>Population and genomic analysis of the genus Halorubrum.</title>
        <authorList>
            <person name="Fullmer M.S."/>
            <person name="Soucy S.M."/>
            <person name="Swithers K.S."/>
            <person name="Makkay A.M."/>
            <person name="Wheeler R."/>
            <person name="Ventosa A."/>
            <person name="Gogarten J.P."/>
            <person name="Papke R.T."/>
        </authorList>
    </citation>
    <scope>NUCLEOTIDE SEQUENCE [LARGE SCALE GENOMIC DNA]</scope>
    <source>
        <strain evidence="4 7">Ga2p</strain>
    </source>
</reference>
<dbReference type="Proteomes" id="UP000198297">
    <property type="component" value="Unassembled WGS sequence"/>
</dbReference>
<keyword evidence="1" id="KW-0732">Signal</keyword>
<dbReference type="Proteomes" id="UP000215607">
    <property type="component" value="Unassembled WGS sequence"/>
</dbReference>
<dbReference type="NCBIfam" id="TIGR04281">
    <property type="entry name" value="peripla_PGF_1"/>
    <property type="match status" value="1"/>
</dbReference>
<dbReference type="InterPro" id="IPR002491">
    <property type="entry name" value="ABC_transptr_periplasmic_BD"/>
</dbReference>
<feature type="domain" description="Fe/B12 periplasmic-binding" evidence="3">
    <location>
        <begin position="102"/>
        <end position="344"/>
    </location>
</feature>
<dbReference type="NCBIfam" id="TIGR04126">
    <property type="entry name" value="PGF_CTERM"/>
    <property type="match status" value="1"/>
</dbReference>
<evidence type="ECO:0000313" key="7">
    <source>
        <dbReference type="Proteomes" id="UP000215607"/>
    </source>
</evidence>
<evidence type="ECO:0000259" key="3">
    <source>
        <dbReference type="PROSITE" id="PS50983"/>
    </source>
</evidence>
<protein>
    <submittedName>
        <fullName evidence="4">Corrinoid ABC transporter substrate-binding protein</fullName>
    </submittedName>
    <submittedName>
        <fullName evidence="5">Iron complex transport system substrate-binding protein</fullName>
    </submittedName>
</protein>